<protein>
    <submittedName>
        <fullName evidence="2">Kinase-like domain-containing protein</fullName>
    </submittedName>
</protein>
<dbReference type="AlphaFoldDB" id="A0A8H3L9Q1"/>
<dbReference type="EMBL" id="BLAL01000058">
    <property type="protein sequence ID" value="GES81838.1"/>
    <property type="molecule type" value="Genomic_DNA"/>
</dbReference>
<dbReference type="Proteomes" id="UP000615446">
    <property type="component" value="Unassembled WGS sequence"/>
</dbReference>
<dbReference type="InterPro" id="IPR000719">
    <property type="entry name" value="Prot_kinase_dom"/>
</dbReference>
<reference evidence="2" key="1">
    <citation type="submission" date="2019-10" db="EMBL/GenBank/DDBJ databases">
        <title>Conservation and host-specific expression of non-tandemly repeated heterogenous ribosome RNA gene in arbuscular mycorrhizal fungi.</title>
        <authorList>
            <person name="Maeda T."/>
            <person name="Kobayashi Y."/>
            <person name="Nakagawa T."/>
            <person name="Ezawa T."/>
            <person name="Yamaguchi K."/>
            <person name="Bino T."/>
            <person name="Nishimoto Y."/>
            <person name="Shigenobu S."/>
            <person name="Kawaguchi M."/>
        </authorList>
    </citation>
    <scope>NUCLEOTIDE SEQUENCE</scope>
    <source>
        <strain evidence="2">HR1</strain>
    </source>
</reference>
<organism evidence="2 3">
    <name type="scientific">Rhizophagus clarus</name>
    <dbReference type="NCBI Taxonomy" id="94130"/>
    <lineage>
        <taxon>Eukaryota</taxon>
        <taxon>Fungi</taxon>
        <taxon>Fungi incertae sedis</taxon>
        <taxon>Mucoromycota</taxon>
        <taxon>Glomeromycotina</taxon>
        <taxon>Glomeromycetes</taxon>
        <taxon>Glomerales</taxon>
        <taxon>Glomeraceae</taxon>
        <taxon>Rhizophagus</taxon>
    </lineage>
</organism>
<proteinExistence type="predicted"/>
<feature type="domain" description="Protein kinase" evidence="1">
    <location>
        <begin position="311"/>
        <end position="576"/>
    </location>
</feature>
<evidence type="ECO:0000313" key="3">
    <source>
        <dbReference type="Proteomes" id="UP000615446"/>
    </source>
</evidence>
<dbReference type="InterPro" id="IPR051681">
    <property type="entry name" value="Ser/Thr_Kinases-Pseudokinases"/>
</dbReference>
<evidence type="ECO:0000313" key="2">
    <source>
        <dbReference type="EMBL" id="GES81838.1"/>
    </source>
</evidence>
<sequence length="732" mass="85320">MELVNSNDENYFDQTSRLKSSPIPIKFISFNGVDENCVYCGEKYIGTIFSGKVYNNGHTYNQKYCEKCLSSYINDITDNNIYLDVYICAMDLECREHEISRTKVPQCIQECCRNCLRILYFKQIDGRFIDEFLVDSSNRTMYNEVIESEKDCKLCGKSLSYTYNRYDFFILCSDCYLISSGLIESTLVKKKISILYLPWWHNNDKCDACYSRLTFASDCQKYCANCYIFYVGCRYCLTTNVIFGPTCQSQCQKCKRISLITHSNEYCGLDDFLNNIIYDNLYNLEMILKTIFKVINKSSIGPIRWISYSQFTNIEEMTEGGYGIIYKATWLNNNETIVLKRFENSKNIGRYFLNELKSCQHFFKSFWGHIIKIYGITKDPELEDYILVMKYASEGDLHKYLKKNFTNIAWIKQKTQILWEISEGLEHIHKKKFMHRDFHSGNILYDPHNNSYNKNYQWKIGDLGLSQAVNDKSSNNEIYGVIPYIAPEVFKGSKFTKESDIYSLGMIMWELTTGCKPFANVKHDIHLIYKILDGERPKITEDTPECYANLMKRCWDADPKNRPSIKDIRLTFGSWVFRCVNEVEFNQAETKRKELIRSKKIGPEFTEEYHSEAIYISRPLSALISECTSTYSSSTTSSDSNYVIELENDTDTKSLSLQNTIQNFAPVLDSSDYISAELEFDIDTESSSSQNLSFTLQNFSTSLKKRSNEVFLNVETYNNSEKRIKASRNYRS</sequence>
<name>A0A8H3L9Q1_9GLOM</name>
<evidence type="ECO:0000259" key="1">
    <source>
        <dbReference type="PROSITE" id="PS50011"/>
    </source>
</evidence>
<dbReference type="Gene3D" id="1.10.510.10">
    <property type="entry name" value="Transferase(Phosphotransferase) domain 1"/>
    <property type="match status" value="1"/>
</dbReference>
<dbReference type="PROSITE" id="PS50011">
    <property type="entry name" value="PROTEIN_KINASE_DOM"/>
    <property type="match status" value="1"/>
</dbReference>
<keyword evidence="2" id="KW-0418">Kinase</keyword>
<dbReference type="Pfam" id="PF07714">
    <property type="entry name" value="PK_Tyr_Ser-Thr"/>
    <property type="match status" value="1"/>
</dbReference>
<dbReference type="PRINTS" id="PR00109">
    <property type="entry name" value="TYRKINASE"/>
</dbReference>
<accession>A0A8H3L9Q1</accession>
<dbReference type="PANTHER" id="PTHR44329">
    <property type="entry name" value="SERINE/THREONINE-PROTEIN KINASE TNNI3K-RELATED"/>
    <property type="match status" value="1"/>
</dbReference>
<dbReference type="OrthoDB" id="2392737at2759"/>
<gene>
    <name evidence="2" type="ORF">RCL2_000907900</name>
</gene>
<dbReference type="InterPro" id="IPR011009">
    <property type="entry name" value="Kinase-like_dom_sf"/>
</dbReference>
<dbReference type="GO" id="GO:0004674">
    <property type="term" value="F:protein serine/threonine kinase activity"/>
    <property type="evidence" value="ECO:0007669"/>
    <property type="project" value="TreeGrafter"/>
</dbReference>
<dbReference type="SUPFAM" id="SSF56112">
    <property type="entry name" value="Protein kinase-like (PK-like)"/>
    <property type="match status" value="1"/>
</dbReference>
<dbReference type="InterPro" id="IPR001245">
    <property type="entry name" value="Ser-Thr/Tyr_kinase_cat_dom"/>
</dbReference>
<comment type="caution">
    <text evidence="2">The sequence shown here is derived from an EMBL/GenBank/DDBJ whole genome shotgun (WGS) entry which is preliminary data.</text>
</comment>
<dbReference type="GO" id="GO:0005524">
    <property type="term" value="F:ATP binding"/>
    <property type="evidence" value="ECO:0007669"/>
    <property type="project" value="InterPro"/>
</dbReference>
<keyword evidence="2" id="KW-0808">Transferase</keyword>